<comment type="function">
    <text evidence="5">Key component of the ribosome quality control system (RQC), a ribosome-associated complex that mediates the extraction of incompletely synthesized nascent chains from stalled ribosomes and their subsequent degradation. RqcH recruits Ala-charged tRNA, and with RqcP directs the elongation of stalled nascent chains on 50S ribosomal subunits, leading to non-templated C-terminal alanine extensions (Ala tail). The Ala tail promotes nascent chain degradation. May add between 1 and at least 8 Ala residues. Binds to stalled 50S ribosomal subunits.</text>
</comment>
<comment type="subunit">
    <text evidence="5">Associates with stalled 50S ribosomal subunits. Binds to RqcP.</text>
</comment>
<keyword evidence="2 5" id="KW-0699">rRNA-binding</keyword>
<keyword evidence="1 5" id="KW-0820">tRNA-binding</keyword>
<comment type="similarity">
    <text evidence="5">Belongs to the NEMF family.</text>
</comment>
<keyword evidence="4 5" id="KW-0648">Protein biosynthesis</keyword>
<dbReference type="RefSeq" id="WP_087031471.1">
    <property type="nucleotide sequence ID" value="NZ_FJNE01000002.1"/>
</dbReference>
<sequence>MSFDGVFTRAMVKELNRDLENGRISKVYQPFQHEIILTIRANRKNKRVLLSAHPSYARIQVINDNLSNPDSAPNFCMVLRKNLEGAYIEDIQQLGNDRIIIFSFRNFDEIGDQRQMELIIELMGRHSNVFLIDKQTRLIIDCLKHVPFYQNSFRPLHPGVPYQLPPHQDKANPFALEKVELEAIAATFSAELPLFKSLQGAFQGLGSDSAMEISYLVEQDGLSVADAILAFRQQLESGIPTLTEESAKKQHFTPFAFRSLPGEKKAYTSLSELLDAYYDEKASRDRINQVASELLHIVHTEWKKNQLKLKKLDQTLLETEKADVYRVKGEILTAYLYQMQKGDTEVTLANFYDDEKSITIALNPALTPSQNAQKYFSKYQKLTTAVKYVNEQIEQTHAENEYLESIETLIQLSDPQDLEEIKDELRESGYLKKKYKGKQKKHKSSKPHKFLSSDGTTILIGKNNVQNDQLTLKTARKSDIWLHAKNIPGSHVIIESNSPSEETLFEAATLAAYYSKFQNSSNVPVDYVAVKHIRKPNGAKPGFVIYEGQKTLYVTPDKELVRTLKAD</sequence>
<gene>
    <name evidence="5" type="primary">rqcH</name>
    <name evidence="7" type="ORF">Tpal_694</name>
</gene>
<dbReference type="GO" id="GO:0019843">
    <property type="term" value="F:rRNA binding"/>
    <property type="evidence" value="ECO:0007669"/>
    <property type="project" value="UniProtKB-UniRule"/>
</dbReference>
<evidence type="ECO:0000256" key="5">
    <source>
        <dbReference type="HAMAP-Rule" id="MF_00844"/>
    </source>
</evidence>
<evidence type="ECO:0000313" key="7">
    <source>
        <dbReference type="EMBL" id="CZQ85868.1"/>
    </source>
</evidence>
<dbReference type="FunFam" id="2.30.310.10:FF:000004">
    <property type="entry name" value="Fibronectin-binding protein A"/>
    <property type="match status" value="1"/>
</dbReference>
<dbReference type="AlphaFoldDB" id="A0A143YDP7"/>
<dbReference type="EMBL" id="FJNE01000002">
    <property type="protein sequence ID" value="CZQ85868.1"/>
    <property type="molecule type" value="Genomic_DNA"/>
</dbReference>
<dbReference type="PANTHER" id="PTHR15239">
    <property type="entry name" value="NUCLEAR EXPORT MEDIATOR FACTOR NEMF"/>
    <property type="match status" value="1"/>
</dbReference>
<dbReference type="Pfam" id="PF05833">
    <property type="entry name" value="NFACT_N"/>
    <property type="match status" value="1"/>
</dbReference>
<protein>
    <recommendedName>
        <fullName evidence="5">Rqc2 homolog RqcH</fullName>
        <shortName evidence="5">RqcH</shortName>
    </recommendedName>
</protein>
<dbReference type="OrthoDB" id="9766163at2"/>
<dbReference type="Gene3D" id="3.40.970.40">
    <property type="entry name" value="fibrinogen binding protein from staphylococcus aureus domain like"/>
    <property type="match status" value="1"/>
</dbReference>
<dbReference type="GO" id="GO:0043023">
    <property type="term" value="F:ribosomal large subunit binding"/>
    <property type="evidence" value="ECO:0007669"/>
    <property type="project" value="UniProtKB-UniRule"/>
</dbReference>
<proteinExistence type="inferred from homology"/>
<evidence type="ECO:0000256" key="4">
    <source>
        <dbReference type="ARBA" id="ARBA00022917"/>
    </source>
</evidence>
<dbReference type="STRING" id="140314.SAMN04488076_101178"/>
<dbReference type="GO" id="GO:0000049">
    <property type="term" value="F:tRNA binding"/>
    <property type="evidence" value="ECO:0007669"/>
    <property type="project" value="UniProtKB-UniRule"/>
</dbReference>
<keyword evidence="3 5" id="KW-0694">RNA-binding</keyword>
<accession>A0A143YDP7</accession>
<dbReference type="InterPro" id="IPR051608">
    <property type="entry name" value="RQC_Subunit_NEMF"/>
</dbReference>
<dbReference type="Pfam" id="PF05670">
    <property type="entry name" value="NFACT-R_1"/>
    <property type="match status" value="1"/>
</dbReference>
<dbReference type="GO" id="GO:0072344">
    <property type="term" value="P:rescue of stalled ribosome"/>
    <property type="evidence" value="ECO:0007669"/>
    <property type="project" value="UniProtKB-UniRule"/>
</dbReference>
<organism evidence="7 8">
    <name type="scientific">Trichococcus palustris</name>
    <dbReference type="NCBI Taxonomy" id="140314"/>
    <lineage>
        <taxon>Bacteria</taxon>
        <taxon>Bacillati</taxon>
        <taxon>Bacillota</taxon>
        <taxon>Bacilli</taxon>
        <taxon>Lactobacillales</taxon>
        <taxon>Carnobacteriaceae</taxon>
        <taxon>Trichococcus</taxon>
    </lineage>
</organism>
<evidence type="ECO:0000313" key="8">
    <source>
        <dbReference type="Proteomes" id="UP000242754"/>
    </source>
</evidence>
<dbReference type="Gene3D" id="2.30.310.10">
    <property type="entry name" value="ibrinogen binding protein from staphylococcus aureus domain"/>
    <property type="match status" value="1"/>
</dbReference>
<evidence type="ECO:0000259" key="6">
    <source>
        <dbReference type="Pfam" id="PF05670"/>
    </source>
</evidence>
<dbReference type="InterPro" id="IPR008532">
    <property type="entry name" value="NFACT_RNA-bd"/>
</dbReference>
<dbReference type="Proteomes" id="UP000242754">
    <property type="component" value="Unassembled WGS sequence"/>
</dbReference>
<dbReference type="InterPro" id="IPR043682">
    <property type="entry name" value="RqcH_bacterial"/>
</dbReference>
<dbReference type="HAMAP" id="MF_00844_B">
    <property type="entry name" value="RqcH_B"/>
    <property type="match status" value="1"/>
</dbReference>
<dbReference type="PANTHER" id="PTHR15239:SF6">
    <property type="entry name" value="RIBOSOME QUALITY CONTROL COMPLEX SUBUNIT NEMF"/>
    <property type="match status" value="1"/>
</dbReference>
<reference evidence="7 8" key="1">
    <citation type="submission" date="2016-02" db="EMBL/GenBank/DDBJ databases">
        <authorList>
            <person name="Wen L."/>
            <person name="He K."/>
            <person name="Yang H."/>
        </authorList>
    </citation>
    <scope>NUCLEOTIDE SEQUENCE [LARGE SCALE GENOMIC DNA]</scope>
    <source>
        <strain evidence="7">Trichococcus palustris</strain>
    </source>
</reference>
<evidence type="ECO:0000256" key="2">
    <source>
        <dbReference type="ARBA" id="ARBA00022730"/>
    </source>
</evidence>
<dbReference type="GO" id="GO:1990112">
    <property type="term" value="C:RQC complex"/>
    <property type="evidence" value="ECO:0007669"/>
    <property type="project" value="TreeGrafter"/>
</dbReference>
<evidence type="ECO:0000256" key="1">
    <source>
        <dbReference type="ARBA" id="ARBA00022555"/>
    </source>
</evidence>
<keyword evidence="8" id="KW-1185">Reference proteome</keyword>
<feature type="domain" description="NFACT RNA-binding" evidence="6">
    <location>
        <begin position="446"/>
        <end position="538"/>
    </location>
</feature>
<evidence type="ECO:0000256" key="3">
    <source>
        <dbReference type="ARBA" id="ARBA00022884"/>
    </source>
</evidence>
<name>A0A143YDP7_9LACT</name>